<dbReference type="InterPro" id="IPR011330">
    <property type="entry name" value="Glyco_hydro/deAcase_b/a-brl"/>
</dbReference>
<evidence type="ECO:0000256" key="2">
    <source>
        <dbReference type="ARBA" id="ARBA00023277"/>
    </source>
</evidence>
<evidence type="ECO:0000256" key="3">
    <source>
        <dbReference type="SAM" id="MobiDB-lite"/>
    </source>
</evidence>
<feature type="region of interest" description="Disordered" evidence="3">
    <location>
        <begin position="409"/>
        <end position="443"/>
    </location>
</feature>
<reference evidence="5 6" key="1">
    <citation type="submission" date="2018-06" db="EMBL/GenBank/DDBJ databases">
        <title>Genomic Encyclopedia of Archaeal and Bacterial Type Strains, Phase II (KMG-II): from individual species to whole genera.</title>
        <authorList>
            <person name="Goeker M."/>
        </authorList>
    </citation>
    <scope>NUCLEOTIDE SEQUENCE [LARGE SCALE GENOMIC DNA]</scope>
    <source>
        <strain evidence="5 6">ATCC BAA-1881</strain>
    </source>
</reference>
<keyword evidence="2" id="KW-0119">Carbohydrate metabolism</keyword>
<comment type="caution">
    <text evidence="5">The sequence shown here is derived from an EMBL/GenBank/DDBJ whole genome shotgun (WGS) entry which is preliminary data.</text>
</comment>
<accession>A0A326U3K3</accession>
<dbReference type="Gene3D" id="3.20.110.20">
    <property type="match status" value="1"/>
</dbReference>
<dbReference type="PANTHER" id="PTHR36306:SF1">
    <property type="entry name" value="ALPHA-AMYLASE-RELATED"/>
    <property type="match status" value="1"/>
</dbReference>
<dbReference type="PANTHER" id="PTHR36306">
    <property type="entry name" value="ALPHA-AMYLASE-RELATED-RELATED"/>
    <property type="match status" value="1"/>
</dbReference>
<dbReference type="AlphaFoldDB" id="A0A326U3K3"/>
<dbReference type="Proteomes" id="UP000248806">
    <property type="component" value="Unassembled WGS sequence"/>
</dbReference>
<feature type="domain" description="Glycoside hydrolase family 57 N-terminal" evidence="4">
    <location>
        <begin position="8"/>
        <end position="309"/>
    </location>
</feature>
<evidence type="ECO:0000259" key="4">
    <source>
        <dbReference type="Pfam" id="PF03065"/>
    </source>
</evidence>
<evidence type="ECO:0000313" key="5">
    <source>
        <dbReference type="EMBL" id="PZW26675.1"/>
    </source>
</evidence>
<dbReference type="SUPFAM" id="SSF88713">
    <property type="entry name" value="Glycoside hydrolase/deacetylase"/>
    <property type="match status" value="1"/>
</dbReference>
<keyword evidence="6" id="KW-1185">Reference proteome</keyword>
<protein>
    <submittedName>
        <fullName evidence="5">Glycosyl hydrolase family 57</fullName>
    </submittedName>
</protein>
<feature type="compositionally biased region" description="Basic residues" evidence="3">
    <location>
        <begin position="409"/>
        <end position="419"/>
    </location>
</feature>
<dbReference type="OrthoDB" id="138256at2"/>
<organism evidence="5 6">
    <name type="scientific">Thermosporothrix hazakensis</name>
    <dbReference type="NCBI Taxonomy" id="644383"/>
    <lineage>
        <taxon>Bacteria</taxon>
        <taxon>Bacillati</taxon>
        <taxon>Chloroflexota</taxon>
        <taxon>Ktedonobacteria</taxon>
        <taxon>Ktedonobacterales</taxon>
        <taxon>Thermosporotrichaceae</taxon>
        <taxon>Thermosporothrix</taxon>
    </lineage>
</organism>
<evidence type="ECO:0000256" key="1">
    <source>
        <dbReference type="ARBA" id="ARBA00006821"/>
    </source>
</evidence>
<dbReference type="EMBL" id="QKUF01000014">
    <property type="protein sequence ID" value="PZW26675.1"/>
    <property type="molecule type" value="Genomic_DNA"/>
</dbReference>
<keyword evidence="5" id="KW-0378">Hydrolase</keyword>
<dbReference type="InterPro" id="IPR004300">
    <property type="entry name" value="Glyco_hydro_57_N"/>
</dbReference>
<comment type="similarity">
    <text evidence="1">Belongs to the glycosyl hydrolase 57 family.</text>
</comment>
<name>A0A326U3K3_THEHA</name>
<dbReference type="GO" id="GO:0005975">
    <property type="term" value="P:carbohydrate metabolic process"/>
    <property type="evidence" value="ECO:0007669"/>
    <property type="project" value="InterPro"/>
</dbReference>
<dbReference type="Pfam" id="PF03065">
    <property type="entry name" value="Glyco_hydro_57"/>
    <property type="match status" value="1"/>
</dbReference>
<dbReference type="RefSeq" id="WP_111324178.1">
    <property type="nucleotide sequence ID" value="NZ_BIFX01000001.1"/>
</dbReference>
<evidence type="ECO:0000313" key="6">
    <source>
        <dbReference type="Proteomes" id="UP000248806"/>
    </source>
</evidence>
<proteinExistence type="inferred from homology"/>
<sequence>MVANLAIYTVVHQPRRLKFPAQPIPYGASSEDIARCLFDERLNEQCFHQVARECYYPAAQVFLELVRNEGLKLCMGVPLSFVQQAQVWEPALLELFRELIAEPNVELIGVEPCYSYLFLLDLPAFVKEMQRMSDELYTVFGKRPRVTDTTSLCMSAPLYDALDEAGFQGVFVDGSSAMLGWRQATYLYRNGDEGTYTLPPVTPKKIRQATPAAPYLLCRHQALSDDVAVRFSNQDWSEFPLYADTYAEWIARTPGDLVVLGWDFEVFGIRQSIDSGILSFLRALPEQLARRNIVTCTASELIEQYQTQAYYLPLSVYPSARDFLPDTRASQQLFYLMHSLYGVAKLTEKPELLELAHWLAQADHFLYSPRDMLAPVPRLKHYDTVQEQKQIYLNALHAMEPYLPARLSRRMEKRRRASKASKETATKRKQKSVPGKRIKTSMR</sequence>
<gene>
    <name evidence="5" type="ORF">EI42_03827</name>
</gene>
<dbReference type="GO" id="GO:0016787">
    <property type="term" value="F:hydrolase activity"/>
    <property type="evidence" value="ECO:0007669"/>
    <property type="project" value="UniProtKB-KW"/>
</dbReference>
<dbReference type="InterPro" id="IPR052046">
    <property type="entry name" value="GH57_Enzymes"/>
</dbReference>
<feature type="compositionally biased region" description="Basic residues" evidence="3">
    <location>
        <begin position="427"/>
        <end position="443"/>
    </location>
</feature>